<evidence type="ECO:0000256" key="1">
    <source>
        <dbReference type="ARBA" id="ARBA00004514"/>
    </source>
</evidence>
<proteinExistence type="inferred from homology"/>
<dbReference type="InterPro" id="IPR003713">
    <property type="entry name" value="FliS"/>
</dbReference>
<comment type="similarity">
    <text evidence="2 6">Belongs to the FliS family.</text>
</comment>
<keyword evidence="4 6" id="KW-1005">Bacterial flagellum biogenesis</keyword>
<dbReference type="SUPFAM" id="SSF101116">
    <property type="entry name" value="Flagellar export chaperone FliS"/>
    <property type="match status" value="1"/>
</dbReference>
<accession>A0A8H2JKJ3</accession>
<protein>
    <recommendedName>
        <fullName evidence="6">Flagellar secretion chaperone FliS</fullName>
    </recommendedName>
</protein>
<comment type="caution">
    <text evidence="7">The sequence shown here is derived from an EMBL/GenBank/DDBJ whole genome shotgun (WGS) entry which is preliminary data.</text>
</comment>
<evidence type="ECO:0000256" key="5">
    <source>
        <dbReference type="ARBA" id="ARBA00023186"/>
    </source>
</evidence>
<evidence type="ECO:0000256" key="2">
    <source>
        <dbReference type="ARBA" id="ARBA00008787"/>
    </source>
</evidence>
<dbReference type="CDD" id="cd16098">
    <property type="entry name" value="FliS"/>
    <property type="match status" value="1"/>
</dbReference>
<evidence type="ECO:0000313" key="7">
    <source>
        <dbReference type="EMBL" id="TMM44951.1"/>
    </source>
</evidence>
<dbReference type="PANTHER" id="PTHR34773:SF1">
    <property type="entry name" value="FLAGELLAR SECRETION CHAPERONE FLIS"/>
    <property type="match status" value="1"/>
</dbReference>
<evidence type="ECO:0000256" key="6">
    <source>
        <dbReference type="PIRNR" id="PIRNR039090"/>
    </source>
</evidence>
<name>A0A8H2JKJ3_9GAMM</name>
<dbReference type="PANTHER" id="PTHR34773">
    <property type="entry name" value="FLAGELLAR SECRETION CHAPERONE FLIS"/>
    <property type="match status" value="1"/>
</dbReference>
<gene>
    <name evidence="7" type="primary">fliS</name>
    <name evidence="7" type="ORF">FCS21_10725</name>
</gene>
<keyword evidence="7" id="KW-0282">Flagellum</keyword>
<evidence type="ECO:0000313" key="8">
    <source>
        <dbReference type="Proteomes" id="UP000307702"/>
    </source>
</evidence>
<dbReference type="GO" id="GO:0005829">
    <property type="term" value="C:cytosol"/>
    <property type="evidence" value="ECO:0007669"/>
    <property type="project" value="UniProtKB-SubCell"/>
</dbReference>
<reference evidence="7 8" key="1">
    <citation type="submission" date="2019-05" db="EMBL/GenBank/DDBJ databases">
        <title>Colwellia ponticola sp. nov., isolated from seawater.</title>
        <authorList>
            <person name="Yoon J.-H."/>
        </authorList>
    </citation>
    <scope>NUCLEOTIDE SEQUENCE [LARGE SCALE GENOMIC DNA]</scope>
    <source>
        <strain evidence="7 8">OISW-25</strain>
    </source>
</reference>
<dbReference type="Gene3D" id="1.20.120.340">
    <property type="entry name" value="Flagellar protein FliS"/>
    <property type="match status" value="1"/>
</dbReference>
<evidence type="ECO:0000256" key="4">
    <source>
        <dbReference type="ARBA" id="ARBA00022795"/>
    </source>
</evidence>
<keyword evidence="8" id="KW-1185">Reference proteome</keyword>
<dbReference type="GO" id="GO:0071973">
    <property type="term" value="P:bacterial-type flagellum-dependent cell motility"/>
    <property type="evidence" value="ECO:0007669"/>
    <property type="project" value="TreeGrafter"/>
</dbReference>
<sequence>MSHLSLKKYQQTTLSNAGEASPYQLVALLFQKLLDNIATAKGAITQKDYAKKGMQISNAIAIVGVLEGSLDHEKGGEISGNLSALYNFCSEKLFEANANNDIELLNKVAQIIIPIKSGWDAIPLEEQGKVSF</sequence>
<evidence type="ECO:0000256" key="3">
    <source>
        <dbReference type="ARBA" id="ARBA00022490"/>
    </source>
</evidence>
<dbReference type="PIRSF" id="PIRSF039090">
    <property type="entry name" value="Flis"/>
    <property type="match status" value="1"/>
</dbReference>
<dbReference type="NCBIfam" id="TIGR00208">
    <property type="entry name" value="fliS"/>
    <property type="match status" value="1"/>
</dbReference>
<organism evidence="7 8">
    <name type="scientific">Colwellia ponticola</name>
    <dbReference type="NCBI Taxonomy" id="2304625"/>
    <lineage>
        <taxon>Bacteria</taxon>
        <taxon>Pseudomonadati</taxon>
        <taxon>Pseudomonadota</taxon>
        <taxon>Gammaproteobacteria</taxon>
        <taxon>Alteromonadales</taxon>
        <taxon>Colwelliaceae</taxon>
        <taxon>Colwellia</taxon>
    </lineage>
</organism>
<keyword evidence="7" id="KW-0966">Cell projection</keyword>
<dbReference type="EMBL" id="SZVP01000009">
    <property type="protein sequence ID" value="TMM44951.1"/>
    <property type="molecule type" value="Genomic_DNA"/>
</dbReference>
<dbReference type="RefSeq" id="WP_138623217.1">
    <property type="nucleotide sequence ID" value="NZ_SZVP01000009.1"/>
</dbReference>
<dbReference type="GO" id="GO:0044780">
    <property type="term" value="P:bacterial-type flagellum assembly"/>
    <property type="evidence" value="ECO:0007669"/>
    <property type="project" value="InterPro"/>
</dbReference>
<keyword evidence="7" id="KW-0969">Cilium</keyword>
<dbReference type="OrthoDB" id="9792010at2"/>
<dbReference type="InterPro" id="IPR036584">
    <property type="entry name" value="FliS_sf"/>
</dbReference>
<keyword evidence="3 6" id="KW-0963">Cytoplasm</keyword>
<keyword evidence="5" id="KW-0143">Chaperone</keyword>
<dbReference type="Pfam" id="PF02561">
    <property type="entry name" value="FliS"/>
    <property type="match status" value="1"/>
</dbReference>
<dbReference type="Proteomes" id="UP000307702">
    <property type="component" value="Unassembled WGS sequence"/>
</dbReference>
<dbReference type="AlphaFoldDB" id="A0A8H2JKJ3"/>
<comment type="subcellular location">
    <subcellularLocation>
        <location evidence="1 6">Cytoplasm</location>
        <location evidence="1 6">Cytosol</location>
    </subcellularLocation>
</comment>